<dbReference type="Gene3D" id="3.90.870.10">
    <property type="entry name" value="DHBP synthase"/>
    <property type="match status" value="1"/>
</dbReference>
<comment type="catalytic activity">
    <reaction evidence="8 9">
        <text>L-threonine + hydrogencarbonate + ATP = L-threonylcarbamoyladenylate + diphosphate + H2O</text>
        <dbReference type="Rhea" id="RHEA:36407"/>
        <dbReference type="ChEBI" id="CHEBI:15377"/>
        <dbReference type="ChEBI" id="CHEBI:17544"/>
        <dbReference type="ChEBI" id="CHEBI:30616"/>
        <dbReference type="ChEBI" id="CHEBI:33019"/>
        <dbReference type="ChEBI" id="CHEBI:57926"/>
        <dbReference type="ChEBI" id="CHEBI:73682"/>
        <dbReference type="EC" id="2.7.7.87"/>
    </reaction>
</comment>
<accession>A0A6C1FHD2</accession>
<comment type="similarity">
    <text evidence="9">Belongs to the SUA5 family. TsaC subfamily.</text>
</comment>
<name>A0A6C1FHD2_BUCUN</name>
<evidence type="ECO:0000313" key="11">
    <source>
        <dbReference type="EMBL" id="QIE02172.1"/>
    </source>
</evidence>
<dbReference type="PANTHER" id="PTHR17490:SF18">
    <property type="entry name" value="THREONYLCARBAMOYL-AMP SYNTHASE"/>
    <property type="match status" value="1"/>
</dbReference>
<dbReference type="HAMAP" id="MF_01852">
    <property type="entry name" value="TsaC"/>
    <property type="match status" value="1"/>
</dbReference>
<dbReference type="InterPro" id="IPR050156">
    <property type="entry name" value="TC-AMP_synthase_SUA5"/>
</dbReference>
<evidence type="ECO:0000256" key="5">
    <source>
        <dbReference type="ARBA" id="ARBA00022695"/>
    </source>
</evidence>
<dbReference type="Pfam" id="PF01300">
    <property type="entry name" value="Sua5_yciO_yrdC"/>
    <property type="match status" value="1"/>
</dbReference>
<dbReference type="SUPFAM" id="SSF55821">
    <property type="entry name" value="YrdC/RibB"/>
    <property type="match status" value="1"/>
</dbReference>
<evidence type="ECO:0000259" key="10">
    <source>
        <dbReference type="PROSITE" id="PS51163"/>
    </source>
</evidence>
<keyword evidence="3 9" id="KW-0808">Transferase</keyword>
<dbReference type="EC" id="2.7.7.87" evidence="9"/>
<gene>
    <name evidence="9" type="primary">tsaC</name>
    <name evidence="11" type="ORF">GUU85_02325</name>
</gene>
<proteinExistence type="inferred from homology"/>
<dbReference type="FunFam" id="3.90.870.10:FF:000004">
    <property type="entry name" value="Threonylcarbamoyl-AMP synthase"/>
    <property type="match status" value="1"/>
</dbReference>
<evidence type="ECO:0000256" key="6">
    <source>
        <dbReference type="ARBA" id="ARBA00022741"/>
    </source>
</evidence>
<organism evidence="11 12">
    <name type="scientific">Buchnera aphidicola subsp. Uroleucon sonchi</name>
    <dbReference type="NCBI Taxonomy" id="118118"/>
    <lineage>
        <taxon>Bacteria</taxon>
        <taxon>Pseudomonadati</taxon>
        <taxon>Pseudomonadota</taxon>
        <taxon>Gammaproteobacteria</taxon>
        <taxon>Enterobacterales</taxon>
        <taxon>Erwiniaceae</taxon>
        <taxon>Buchnera</taxon>
    </lineage>
</organism>
<keyword evidence="2 9" id="KW-0963">Cytoplasm</keyword>
<feature type="domain" description="YrdC-like" evidence="10">
    <location>
        <begin position="7"/>
        <end position="190"/>
    </location>
</feature>
<dbReference type="GO" id="GO:0005737">
    <property type="term" value="C:cytoplasm"/>
    <property type="evidence" value="ECO:0007669"/>
    <property type="project" value="UniProtKB-SubCell"/>
</dbReference>
<evidence type="ECO:0000256" key="1">
    <source>
        <dbReference type="ARBA" id="ARBA00004496"/>
    </source>
</evidence>
<evidence type="ECO:0000256" key="8">
    <source>
        <dbReference type="ARBA" id="ARBA00048366"/>
    </source>
</evidence>
<dbReference type="InterPro" id="IPR017945">
    <property type="entry name" value="DHBP_synth_RibB-like_a/b_dom"/>
</dbReference>
<dbReference type="GO" id="GO:0000049">
    <property type="term" value="F:tRNA binding"/>
    <property type="evidence" value="ECO:0007669"/>
    <property type="project" value="TreeGrafter"/>
</dbReference>
<keyword evidence="4 9" id="KW-0819">tRNA processing</keyword>
<dbReference type="GO" id="GO:0061710">
    <property type="term" value="F:L-threonylcarbamoyladenylate synthase"/>
    <property type="evidence" value="ECO:0007669"/>
    <property type="project" value="UniProtKB-EC"/>
</dbReference>
<evidence type="ECO:0000256" key="7">
    <source>
        <dbReference type="ARBA" id="ARBA00022840"/>
    </source>
</evidence>
<reference evidence="11 12" key="1">
    <citation type="submission" date="2020-01" db="EMBL/GenBank/DDBJ databases">
        <title>Complete genome of Buchnera aphidicola isolated from Chaitophorus populeti.</title>
        <authorList>
            <person name="Park J."/>
            <person name="Xi H."/>
        </authorList>
    </citation>
    <scope>NUCLEOTIDE SEQUENCE [LARGE SCALE GENOMIC DNA]</scope>
    <source>
        <strain evidence="11 12">UsonBac</strain>
    </source>
</reference>
<comment type="function">
    <text evidence="9">Required for the formation of a threonylcarbamoyl group on adenosine at position 37 (t(6)A37) in tRNAs that read codons beginning with adenine. Catalyzes the conversion of L-threonine, HCO(3)(-)/CO(2) and ATP to give threonylcarbamoyl-AMP (TC-AMP) as the acyladenylate intermediate, with the release of diphosphate.</text>
</comment>
<evidence type="ECO:0000256" key="3">
    <source>
        <dbReference type="ARBA" id="ARBA00022679"/>
    </source>
</evidence>
<keyword evidence="6 9" id="KW-0547">Nucleotide-binding</keyword>
<dbReference type="GO" id="GO:0003725">
    <property type="term" value="F:double-stranded RNA binding"/>
    <property type="evidence" value="ECO:0007669"/>
    <property type="project" value="InterPro"/>
</dbReference>
<dbReference type="GO" id="GO:0002949">
    <property type="term" value="P:tRNA threonylcarbamoyladenosine modification"/>
    <property type="evidence" value="ECO:0007669"/>
    <property type="project" value="UniProtKB-UniRule"/>
</dbReference>
<dbReference type="InterPro" id="IPR023535">
    <property type="entry name" value="TC-AMP_synthase"/>
</dbReference>
<comment type="subcellular location">
    <subcellularLocation>
        <location evidence="1 9">Cytoplasm</location>
    </subcellularLocation>
</comment>
<sequence>MNNNYFSNSLDYCVYMLKNQHIIAYPTESMFGLGCDPNSEQAVKKLLQLKNRNIEKGFILVAAHFCQIKKYINEEKISNEQKKTMQLVWPGHFTFLVPAKLQVPYWLTGKFNTIAVRISSHAEIIKLCNAFGGALISTSANISSMPPCITDQEVLKYFGKNFPLLHGTIGTEKNPSKIVNLIDGNIIRHV</sequence>
<dbReference type="InterPro" id="IPR006070">
    <property type="entry name" value="Sua5-like_dom"/>
</dbReference>
<evidence type="ECO:0000256" key="4">
    <source>
        <dbReference type="ARBA" id="ARBA00022694"/>
    </source>
</evidence>
<dbReference type="Proteomes" id="UP000502958">
    <property type="component" value="Chromosome"/>
</dbReference>
<dbReference type="AlphaFoldDB" id="A0A6C1FHD2"/>
<evidence type="ECO:0000313" key="12">
    <source>
        <dbReference type="Proteomes" id="UP000502958"/>
    </source>
</evidence>
<dbReference type="GO" id="GO:0006450">
    <property type="term" value="P:regulation of translational fidelity"/>
    <property type="evidence" value="ECO:0007669"/>
    <property type="project" value="TreeGrafter"/>
</dbReference>
<evidence type="ECO:0000256" key="9">
    <source>
        <dbReference type="HAMAP-Rule" id="MF_01852"/>
    </source>
</evidence>
<dbReference type="PANTHER" id="PTHR17490">
    <property type="entry name" value="SUA5"/>
    <property type="match status" value="1"/>
</dbReference>
<keyword evidence="5 9" id="KW-0548">Nucleotidyltransferase</keyword>
<dbReference type="PROSITE" id="PS51163">
    <property type="entry name" value="YRDC"/>
    <property type="match status" value="1"/>
</dbReference>
<protein>
    <recommendedName>
        <fullName evidence="9">Threonylcarbamoyl-AMP synthase</fullName>
        <shortName evidence="9">TC-AMP synthase</shortName>
        <ecNumber evidence="9">2.7.7.87</ecNumber>
    </recommendedName>
    <alternativeName>
        <fullName evidence="9">L-threonylcarbamoyladenylate synthase</fullName>
    </alternativeName>
    <alternativeName>
        <fullName evidence="9">t(6)A37 threonylcarbamoyladenosine biosynthesis protein TsaC</fullName>
    </alternativeName>
    <alternativeName>
        <fullName evidence="9">tRNA threonylcarbamoyladenosine biosynthesis protein TsaC</fullName>
    </alternativeName>
</protein>
<keyword evidence="7 9" id="KW-0067">ATP-binding</keyword>
<evidence type="ECO:0000256" key="2">
    <source>
        <dbReference type="ARBA" id="ARBA00022490"/>
    </source>
</evidence>
<dbReference type="GO" id="GO:0005524">
    <property type="term" value="F:ATP binding"/>
    <property type="evidence" value="ECO:0007669"/>
    <property type="project" value="UniProtKB-UniRule"/>
</dbReference>
<dbReference type="EMBL" id="CP047588">
    <property type="protein sequence ID" value="QIE02172.1"/>
    <property type="molecule type" value="Genomic_DNA"/>
</dbReference>